<dbReference type="Pfam" id="PF00854">
    <property type="entry name" value="PTR2"/>
    <property type="match status" value="1"/>
</dbReference>
<dbReference type="GO" id="GO:0035443">
    <property type="term" value="P:tripeptide transmembrane transport"/>
    <property type="evidence" value="ECO:0007669"/>
    <property type="project" value="UniProtKB-ARBA"/>
</dbReference>
<dbReference type="GO" id="GO:0005886">
    <property type="term" value="C:plasma membrane"/>
    <property type="evidence" value="ECO:0007669"/>
    <property type="project" value="UniProtKB-SubCell"/>
</dbReference>
<feature type="transmembrane region" description="Helical" evidence="8">
    <location>
        <begin position="103"/>
        <end position="120"/>
    </location>
</feature>
<dbReference type="FunFam" id="1.20.1250.20:FF:000017">
    <property type="entry name" value="Dipeptide and tripeptide permease A"/>
    <property type="match status" value="1"/>
</dbReference>
<feature type="transmembrane region" description="Helical" evidence="8">
    <location>
        <begin position="405"/>
        <end position="430"/>
    </location>
</feature>
<sequence length="478" mass="53412">MLSLLRGQPRAFYMIFMLEIWERFGYYTVQGILTLYFIRFLGFDDQTAYYTFGAFSALVYGMVAVGGYLGDKVLGTKRTIVLGLITLAAGYLALALVDRQRVFLALGLICVGNGLFKANPSNLLAKCYDEQDHRLHGGFTLYYMAVNIGSTAALFIGPALSTKYGYSYAYLASFLGLLLGLANYWFQRQHIAHIKIPADSKPIPLWQWNIVIIGIAAATQASAYLLQHVMIAQDIVWGIILLVVATYFIYMHREQKKVALRMVLAFILMLEAVVFFVLYQQMPTSLNLFAVNNVHAYLFGMPIDPQSFQALNPIWIIGLSPVLAMFYEMLHRRGISFPIPYKFALGMTCCGLSFSILYLARFSHDDAGIVSYWWLVGSYFLQSLGELLVSALGVAMVAELVPRQIAGFVMGMWFLTSAVAGFIGAYVASFSALPENVHPGVESLMIYTQLFAYIGLITLAIALLLWLISPYLTRLMSQ</sequence>
<dbReference type="InterPro" id="IPR000109">
    <property type="entry name" value="POT_fam"/>
</dbReference>
<dbReference type="InterPro" id="IPR050171">
    <property type="entry name" value="MFS_Transporters"/>
</dbReference>
<dbReference type="SUPFAM" id="SSF103473">
    <property type="entry name" value="MFS general substrate transporter"/>
    <property type="match status" value="1"/>
</dbReference>
<keyword evidence="5" id="KW-0571">Peptide transport</keyword>
<comment type="caution">
    <text evidence="9">The sequence shown here is derived from an EMBL/GenBank/DDBJ whole genome shotgun (WGS) entry which is preliminary data.</text>
</comment>
<evidence type="ECO:0000256" key="3">
    <source>
        <dbReference type="ARBA" id="ARBA00022475"/>
    </source>
</evidence>
<feature type="transmembrane region" description="Helical" evidence="8">
    <location>
        <begin position="166"/>
        <end position="186"/>
    </location>
</feature>
<dbReference type="PANTHER" id="PTHR23517:SF15">
    <property type="entry name" value="PROTON-DEPENDENT OLIGOPEPTIDE FAMILY TRANSPORT PROTEIN"/>
    <property type="match status" value="1"/>
</dbReference>
<evidence type="ECO:0000256" key="1">
    <source>
        <dbReference type="ARBA" id="ARBA00004651"/>
    </source>
</evidence>
<comment type="subcellular location">
    <subcellularLocation>
        <location evidence="1">Cell membrane</location>
        <topology evidence="1">Multi-pass membrane protein</topology>
    </subcellularLocation>
</comment>
<feature type="transmembrane region" description="Helical" evidence="8">
    <location>
        <begin position="24"/>
        <end position="42"/>
    </location>
</feature>
<keyword evidence="3" id="KW-1003">Cell membrane</keyword>
<evidence type="ECO:0000256" key="2">
    <source>
        <dbReference type="ARBA" id="ARBA00022448"/>
    </source>
</evidence>
<feature type="transmembrane region" description="Helical" evidence="8">
    <location>
        <begin position="206"/>
        <end position="225"/>
    </location>
</feature>
<dbReference type="PATRIC" id="fig|29423.5.peg.1010"/>
<evidence type="ECO:0000256" key="6">
    <source>
        <dbReference type="ARBA" id="ARBA00022989"/>
    </source>
</evidence>
<dbReference type="Proteomes" id="UP000054858">
    <property type="component" value="Unassembled WGS sequence"/>
</dbReference>
<keyword evidence="6 8" id="KW-1133">Transmembrane helix</keyword>
<dbReference type="GO" id="GO:0042937">
    <property type="term" value="F:tripeptide transmembrane transporter activity"/>
    <property type="evidence" value="ECO:0007669"/>
    <property type="project" value="UniProtKB-ARBA"/>
</dbReference>
<accession>A0A0W0X4L7</accession>
<name>A0A0W0X4L7_9GAMM</name>
<dbReference type="CDD" id="cd17346">
    <property type="entry name" value="MFS_DtpA_like"/>
    <property type="match status" value="1"/>
</dbReference>
<evidence type="ECO:0000256" key="7">
    <source>
        <dbReference type="ARBA" id="ARBA00023136"/>
    </source>
</evidence>
<dbReference type="EMBL" id="LNYP01000019">
    <property type="protein sequence ID" value="KTD39534.1"/>
    <property type="molecule type" value="Genomic_DNA"/>
</dbReference>
<feature type="transmembrane region" description="Helical" evidence="8">
    <location>
        <begin position="339"/>
        <end position="360"/>
    </location>
</feature>
<evidence type="ECO:0000256" key="8">
    <source>
        <dbReference type="SAM" id="Phobius"/>
    </source>
</evidence>
<organism evidence="9 10">
    <name type="scientific">Legionella oakridgensis</name>
    <dbReference type="NCBI Taxonomy" id="29423"/>
    <lineage>
        <taxon>Bacteria</taxon>
        <taxon>Pseudomonadati</taxon>
        <taxon>Pseudomonadota</taxon>
        <taxon>Gammaproteobacteria</taxon>
        <taxon>Legionellales</taxon>
        <taxon>Legionellaceae</taxon>
        <taxon>Legionella</taxon>
    </lineage>
</organism>
<dbReference type="AlphaFoldDB" id="A0A0W0X4L7"/>
<dbReference type="InterPro" id="IPR005279">
    <property type="entry name" value="Dipep/tripep_permease"/>
</dbReference>
<dbReference type="InterPro" id="IPR036259">
    <property type="entry name" value="MFS_trans_sf"/>
</dbReference>
<dbReference type="GO" id="GO:0015333">
    <property type="term" value="F:peptide:proton symporter activity"/>
    <property type="evidence" value="ECO:0007669"/>
    <property type="project" value="UniProtKB-ARBA"/>
</dbReference>
<feature type="transmembrane region" description="Helical" evidence="8">
    <location>
        <begin position="80"/>
        <end position="97"/>
    </location>
</feature>
<feature type="transmembrane region" description="Helical" evidence="8">
    <location>
        <begin position="372"/>
        <end position="398"/>
    </location>
</feature>
<dbReference type="PANTHER" id="PTHR23517">
    <property type="entry name" value="RESISTANCE PROTEIN MDTM, PUTATIVE-RELATED-RELATED"/>
    <property type="match status" value="1"/>
</dbReference>
<proteinExistence type="predicted"/>
<dbReference type="Gene3D" id="1.20.1250.20">
    <property type="entry name" value="MFS general substrate transporter like domains"/>
    <property type="match status" value="1"/>
</dbReference>
<keyword evidence="4 8" id="KW-0812">Transmembrane</keyword>
<evidence type="ECO:0000313" key="9">
    <source>
        <dbReference type="EMBL" id="KTD39534.1"/>
    </source>
</evidence>
<evidence type="ECO:0000256" key="5">
    <source>
        <dbReference type="ARBA" id="ARBA00022856"/>
    </source>
</evidence>
<keyword evidence="7 8" id="KW-0472">Membrane</keyword>
<evidence type="ECO:0000313" key="10">
    <source>
        <dbReference type="Proteomes" id="UP000054858"/>
    </source>
</evidence>
<gene>
    <name evidence="9" type="primary">yhiP</name>
    <name evidence="9" type="ORF">Loak_0960</name>
</gene>
<dbReference type="GO" id="GO:0071916">
    <property type="term" value="F:dipeptide transmembrane transporter activity"/>
    <property type="evidence" value="ECO:0007669"/>
    <property type="project" value="UniProtKB-ARBA"/>
</dbReference>
<feature type="transmembrane region" description="Helical" evidence="8">
    <location>
        <begin position="308"/>
        <end position="327"/>
    </location>
</feature>
<keyword evidence="2" id="KW-0813">Transport</keyword>
<feature type="transmembrane region" description="Helical" evidence="8">
    <location>
        <begin position="450"/>
        <end position="472"/>
    </location>
</feature>
<reference evidence="9 10" key="1">
    <citation type="submission" date="2015-11" db="EMBL/GenBank/DDBJ databases">
        <title>Genomic analysis of 38 Legionella species identifies large and diverse effector repertoires.</title>
        <authorList>
            <person name="Burstein D."/>
            <person name="Amaro F."/>
            <person name="Zusman T."/>
            <person name="Lifshitz Z."/>
            <person name="Cohen O."/>
            <person name="Gilbert J.A."/>
            <person name="Pupko T."/>
            <person name="Shuman H.A."/>
            <person name="Segal G."/>
        </authorList>
    </citation>
    <scope>NUCLEOTIDE SEQUENCE [LARGE SCALE GENOMIC DNA]</scope>
    <source>
        <strain evidence="9 10">Oak Ridge-10</strain>
    </source>
</reference>
<feature type="transmembrane region" description="Helical" evidence="8">
    <location>
        <begin position="48"/>
        <end position="68"/>
    </location>
</feature>
<evidence type="ECO:0000256" key="4">
    <source>
        <dbReference type="ARBA" id="ARBA00022692"/>
    </source>
</evidence>
<dbReference type="NCBIfam" id="TIGR00924">
    <property type="entry name" value="yjdL_sub1_fam"/>
    <property type="match status" value="1"/>
</dbReference>
<feature type="transmembrane region" description="Helical" evidence="8">
    <location>
        <begin position="141"/>
        <end position="160"/>
    </location>
</feature>
<protein>
    <submittedName>
        <fullName evidence="9">POT family transporter peptide transport protein</fullName>
    </submittedName>
</protein>
<keyword evidence="5" id="KW-0653">Protein transport</keyword>
<feature type="transmembrane region" description="Helical" evidence="8">
    <location>
        <begin position="231"/>
        <end position="251"/>
    </location>
</feature>
<dbReference type="RefSeq" id="WP_035895759.1">
    <property type="nucleotide sequence ID" value="NZ_LCUA01000007.1"/>
</dbReference>
<feature type="transmembrane region" description="Helical" evidence="8">
    <location>
        <begin position="258"/>
        <end position="279"/>
    </location>
</feature>